<dbReference type="EMBL" id="OW240913">
    <property type="protein sequence ID" value="CAH2246313.1"/>
    <property type="molecule type" value="Genomic_DNA"/>
</dbReference>
<dbReference type="PANTHER" id="PTHR22748:SF26">
    <property type="entry name" value="ENDONUCLEASE_EXONUCLEASE_PHOSPHATASE DOMAIN-CONTAINING PROTEIN"/>
    <property type="match status" value="1"/>
</dbReference>
<keyword evidence="5" id="KW-0227">DNA damage</keyword>
<evidence type="ECO:0000256" key="10">
    <source>
        <dbReference type="PIRSR" id="PIRSR604808-2"/>
    </source>
</evidence>
<feature type="active site" evidence="9">
    <location>
        <position position="46"/>
    </location>
</feature>
<dbReference type="GO" id="GO:0006284">
    <property type="term" value="P:base-excision repair"/>
    <property type="evidence" value="ECO:0007669"/>
    <property type="project" value="TreeGrafter"/>
</dbReference>
<feature type="signal peptide" evidence="12">
    <location>
        <begin position="1"/>
        <end position="18"/>
    </location>
</feature>
<evidence type="ECO:0000256" key="6">
    <source>
        <dbReference type="ARBA" id="ARBA00022801"/>
    </source>
</evidence>
<keyword evidence="6" id="KW-0378">Hydrolase</keyword>
<comment type="similarity">
    <text evidence="2">Belongs to the DNA repair enzymes AP/ExoA family.</text>
</comment>
<protein>
    <recommendedName>
        <fullName evidence="3">exodeoxyribonuclease III</fullName>
        <ecNumber evidence="3">3.1.11.2</ecNumber>
    </recommendedName>
</protein>
<keyword evidence="7 10" id="KW-0460">Magnesium</keyword>
<evidence type="ECO:0000256" key="2">
    <source>
        <dbReference type="ARBA" id="ARBA00007092"/>
    </source>
</evidence>
<organism evidence="14 15">
    <name type="scientific">Pelobates cultripes</name>
    <name type="common">Western spadefoot toad</name>
    <dbReference type="NCBI Taxonomy" id="61616"/>
    <lineage>
        <taxon>Eukaryota</taxon>
        <taxon>Metazoa</taxon>
        <taxon>Chordata</taxon>
        <taxon>Craniata</taxon>
        <taxon>Vertebrata</taxon>
        <taxon>Euteleostomi</taxon>
        <taxon>Amphibia</taxon>
        <taxon>Batrachia</taxon>
        <taxon>Anura</taxon>
        <taxon>Pelobatoidea</taxon>
        <taxon>Pelobatidae</taxon>
        <taxon>Pelobates</taxon>
    </lineage>
</organism>
<dbReference type="GO" id="GO:0046872">
    <property type="term" value="F:metal ion binding"/>
    <property type="evidence" value="ECO:0007669"/>
    <property type="project" value="UniProtKB-KW"/>
</dbReference>
<dbReference type="EC" id="3.1.11.2" evidence="3"/>
<feature type="site" description="Transition state stabilizer" evidence="11">
    <location>
        <position position="78"/>
    </location>
</feature>
<evidence type="ECO:0000256" key="5">
    <source>
        <dbReference type="ARBA" id="ARBA00022763"/>
    </source>
</evidence>
<dbReference type="GO" id="GO:0008081">
    <property type="term" value="F:phosphoric diester hydrolase activity"/>
    <property type="evidence" value="ECO:0007669"/>
    <property type="project" value="TreeGrafter"/>
</dbReference>
<dbReference type="InterPro" id="IPR036691">
    <property type="entry name" value="Endo/exonu/phosph_ase_sf"/>
</dbReference>
<dbReference type="SUPFAM" id="SSF56219">
    <property type="entry name" value="DNase I-like"/>
    <property type="match status" value="1"/>
</dbReference>
<evidence type="ECO:0000256" key="11">
    <source>
        <dbReference type="PIRSR" id="PIRSR604808-3"/>
    </source>
</evidence>
<evidence type="ECO:0000313" key="14">
    <source>
        <dbReference type="EMBL" id="CAH2246313.1"/>
    </source>
</evidence>
<keyword evidence="10" id="KW-0464">Manganese</keyword>
<accession>A0AAD1RAD9</accession>
<feature type="non-terminal residue" evidence="14">
    <location>
        <position position="216"/>
    </location>
</feature>
<evidence type="ECO:0000256" key="1">
    <source>
        <dbReference type="ARBA" id="ARBA00000493"/>
    </source>
</evidence>
<evidence type="ECO:0000256" key="7">
    <source>
        <dbReference type="ARBA" id="ARBA00022842"/>
    </source>
</evidence>
<evidence type="ECO:0000256" key="4">
    <source>
        <dbReference type="ARBA" id="ARBA00022723"/>
    </source>
</evidence>
<reference evidence="14" key="1">
    <citation type="submission" date="2022-03" db="EMBL/GenBank/DDBJ databases">
        <authorList>
            <person name="Alioto T."/>
            <person name="Alioto T."/>
            <person name="Gomez Garrido J."/>
        </authorList>
    </citation>
    <scope>NUCLEOTIDE SEQUENCE</scope>
</reference>
<evidence type="ECO:0000256" key="3">
    <source>
        <dbReference type="ARBA" id="ARBA00012115"/>
    </source>
</evidence>
<name>A0AAD1RAD9_PELCU</name>
<evidence type="ECO:0000256" key="9">
    <source>
        <dbReference type="PIRSR" id="PIRSR604808-1"/>
    </source>
</evidence>
<evidence type="ECO:0000256" key="12">
    <source>
        <dbReference type="SAM" id="SignalP"/>
    </source>
</evidence>
<dbReference type="GO" id="GO:0003906">
    <property type="term" value="F:DNA-(apurinic or apyrimidinic site) endonuclease activity"/>
    <property type="evidence" value="ECO:0007669"/>
    <property type="project" value="TreeGrafter"/>
</dbReference>
<feature type="binding site" evidence="10">
    <location>
        <position position="164"/>
    </location>
    <ligand>
        <name>Mg(2+)</name>
        <dbReference type="ChEBI" id="CHEBI:18420"/>
        <label>1</label>
    </ligand>
</feature>
<keyword evidence="8" id="KW-0234">DNA repair</keyword>
<dbReference type="GO" id="GO:0008311">
    <property type="term" value="F:double-stranded DNA 3'-5' DNA exonuclease activity"/>
    <property type="evidence" value="ECO:0007669"/>
    <property type="project" value="UniProtKB-EC"/>
</dbReference>
<feature type="active site" description="Proton donor/acceptor" evidence="9">
    <location>
        <position position="76"/>
    </location>
</feature>
<dbReference type="AlphaFoldDB" id="A0AAD1RAD9"/>
<dbReference type="InterPro" id="IPR004808">
    <property type="entry name" value="AP_endonuc_1"/>
</dbReference>
<dbReference type="Proteomes" id="UP001295444">
    <property type="component" value="Chromosome 02"/>
</dbReference>
<evidence type="ECO:0000256" key="8">
    <source>
        <dbReference type="ARBA" id="ARBA00023204"/>
    </source>
</evidence>
<feature type="site" description="Interaction with DNA substrate" evidence="11">
    <location>
        <position position="164"/>
    </location>
</feature>
<dbReference type="PANTHER" id="PTHR22748">
    <property type="entry name" value="AP ENDONUCLEASE"/>
    <property type="match status" value="1"/>
</dbReference>
<comment type="cofactor">
    <cofactor evidence="10">
        <name>Mg(2+)</name>
        <dbReference type="ChEBI" id="CHEBI:18420"/>
    </cofactor>
    <cofactor evidence="10">
        <name>Mn(2+)</name>
        <dbReference type="ChEBI" id="CHEBI:29035"/>
    </cofactor>
    <text evidence="10">Probably binds two magnesium or manganese ions per subunit.</text>
</comment>
<proteinExistence type="inferred from homology"/>
<evidence type="ECO:0000259" key="13">
    <source>
        <dbReference type="Pfam" id="PF03372"/>
    </source>
</evidence>
<feature type="binding site" evidence="10">
    <location>
        <position position="78"/>
    </location>
    <ligand>
        <name>Mg(2+)</name>
        <dbReference type="ChEBI" id="CHEBI:18420"/>
        <label>1</label>
    </ligand>
</feature>
<feature type="binding site" evidence="10">
    <location>
        <position position="163"/>
    </location>
    <ligand>
        <name>Mg(2+)</name>
        <dbReference type="ChEBI" id="CHEBI:18420"/>
        <label>1</label>
    </ligand>
</feature>
<sequence length="216" mass="24800">MKAGVAILLTTMLGFTETDKVLDPEGRHIFLKGTIANRTYTLACIYSPNRNQSQYICRTLTALADFTEGTLILGGDLNTPLYPTLDTSTGRSSIPQREIRSILRALRRLRLVDCWRALHPTVKDYTHYSRVHARYSRIDYIFLQHEKLTSLQGTIIEDATWSDHGAVTMELDSPLTKPRVMTWRLNDTLYEDIEIRNKITEALDDYFSNNENEETP</sequence>
<feature type="binding site" evidence="10">
    <location>
        <position position="76"/>
    </location>
    <ligand>
        <name>Mg(2+)</name>
        <dbReference type="ChEBI" id="CHEBI:18420"/>
        <label>1</label>
    </ligand>
</feature>
<feature type="chain" id="PRO_5042078604" description="exodeoxyribonuclease III" evidence="12">
    <location>
        <begin position="19"/>
        <end position="216"/>
    </location>
</feature>
<comment type="catalytic activity">
    <reaction evidence="1">
        <text>Exonucleolytic cleavage in the 3'- to 5'-direction to yield nucleoside 5'-phosphates.</text>
        <dbReference type="EC" id="3.1.11.2"/>
    </reaction>
</comment>
<dbReference type="Gene3D" id="3.60.10.10">
    <property type="entry name" value="Endonuclease/exonuclease/phosphatase"/>
    <property type="match status" value="1"/>
</dbReference>
<dbReference type="InterPro" id="IPR005135">
    <property type="entry name" value="Endo/exonuclease/phosphatase"/>
</dbReference>
<dbReference type="Pfam" id="PF03372">
    <property type="entry name" value="Exo_endo_phos"/>
    <property type="match status" value="1"/>
</dbReference>
<keyword evidence="4 10" id="KW-0479">Metal-binding</keyword>
<feature type="site" description="Important for catalytic activity" evidence="11">
    <location>
        <position position="139"/>
    </location>
</feature>
<feature type="active site" description="Proton acceptor" evidence="9">
    <location>
        <position position="164"/>
    </location>
</feature>
<dbReference type="GO" id="GO:0005634">
    <property type="term" value="C:nucleus"/>
    <property type="evidence" value="ECO:0007669"/>
    <property type="project" value="TreeGrafter"/>
</dbReference>
<keyword evidence="12" id="KW-0732">Signal</keyword>
<feature type="domain" description="Endonuclease/exonuclease/phosphatase" evidence="13">
    <location>
        <begin position="3"/>
        <end position="164"/>
    </location>
</feature>
<evidence type="ECO:0000313" key="15">
    <source>
        <dbReference type="Proteomes" id="UP001295444"/>
    </source>
</evidence>
<gene>
    <name evidence="14" type="ORF">PECUL_23A053173</name>
</gene>
<keyword evidence="15" id="KW-1185">Reference proteome</keyword>